<reference evidence="2 3" key="1">
    <citation type="journal article" date="2016" name="Nat. Commun.">
        <title>Thousands of microbial genomes shed light on interconnected biogeochemical processes in an aquifer system.</title>
        <authorList>
            <person name="Anantharaman K."/>
            <person name="Brown C.T."/>
            <person name="Hug L.A."/>
            <person name="Sharon I."/>
            <person name="Castelle C.J."/>
            <person name="Probst A.J."/>
            <person name="Thomas B.C."/>
            <person name="Singh A."/>
            <person name="Wilkins M.J."/>
            <person name="Karaoz U."/>
            <person name="Brodie E.L."/>
            <person name="Williams K.H."/>
            <person name="Hubbard S.S."/>
            <person name="Banfield J.F."/>
        </authorList>
    </citation>
    <scope>NUCLEOTIDE SEQUENCE [LARGE SCALE GENOMIC DNA]</scope>
</reference>
<dbReference type="PANTHER" id="PTHR36179:SF2">
    <property type="entry name" value="LUD DOMAIN-CONTAINING PROTEIN"/>
    <property type="match status" value="1"/>
</dbReference>
<organism evidence="2 3">
    <name type="scientific">Candidatus Gottesmanbacteria bacterium RIFCSPLOWO2_01_FULL_43_11b</name>
    <dbReference type="NCBI Taxonomy" id="1798392"/>
    <lineage>
        <taxon>Bacteria</taxon>
        <taxon>Candidatus Gottesmaniibacteriota</taxon>
    </lineage>
</organism>
<name>A0A1F6AHE5_9BACT</name>
<dbReference type="InterPro" id="IPR024185">
    <property type="entry name" value="FTHF_cligase-like_sf"/>
</dbReference>
<comment type="caution">
    <text evidence="2">The sequence shown here is derived from an EMBL/GenBank/DDBJ whole genome shotgun (WGS) entry which is preliminary data.</text>
</comment>
<protein>
    <recommendedName>
        <fullName evidence="1">LUD domain-containing protein</fullName>
    </recommendedName>
</protein>
<dbReference type="Proteomes" id="UP000178759">
    <property type="component" value="Unassembled WGS sequence"/>
</dbReference>
<evidence type="ECO:0000259" key="1">
    <source>
        <dbReference type="Pfam" id="PF02589"/>
    </source>
</evidence>
<evidence type="ECO:0000313" key="3">
    <source>
        <dbReference type="Proteomes" id="UP000178759"/>
    </source>
</evidence>
<gene>
    <name evidence="2" type="ORF">A3A79_03055</name>
</gene>
<proteinExistence type="predicted"/>
<accession>A0A1F6AHE5</accession>
<dbReference type="PANTHER" id="PTHR36179">
    <property type="entry name" value="LUD_DOM DOMAIN-CONTAINING PROTEIN"/>
    <property type="match status" value="1"/>
</dbReference>
<evidence type="ECO:0000313" key="2">
    <source>
        <dbReference type="EMBL" id="OGG24144.1"/>
    </source>
</evidence>
<dbReference type="STRING" id="1798392.A3A79_03055"/>
<feature type="domain" description="LUD" evidence="1">
    <location>
        <begin position="3"/>
        <end position="155"/>
    </location>
</feature>
<dbReference type="Pfam" id="PF02589">
    <property type="entry name" value="LUD_dom"/>
    <property type="match status" value="1"/>
</dbReference>
<dbReference type="AlphaFoldDB" id="A0A1F6AHE5"/>
<dbReference type="EMBL" id="MFJV01000001">
    <property type="protein sequence ID" value="OGG24144.1"/>
    <property type="molecule type" value="Genomic_DNA"/>
</dbReference>
<dbReference type="InterPro" id="IPR003741">
    <property type="entry name" value="LUD_dom"/>
</dbReference>
<dbReference type="Gene3D" id="3.40.50.10420">
    <property type="entry name" value="NagB/RpiA/CoA transferase-like"/>
    <property type="match status" value="1"/>
</dbReference>
<sequence length="196" mass="21878">MVLQKTISALESKGYTVIVVKNGKEALEYIKKIIPQGASVMNGSSVTLEQIGYETYLGSGNHGWVDLHAKVNAESDREKRRKLRRESVLSDYYVGSVHALIQTGEFVMASNSGSQLPHIVFTSHNLLFVVSTKKIVPTLDEGMKRVREYVFPLEDTHMKEKYGVGTGLNKILIFRGEMPASGRKITFLLVEENLGF</sequence>